<dbReference type="PANTHER" id="PTHR22981:SF7">
    <property type="entry name" value="3-HYDROXYISOBUTYRATE DEHYDROGENASE, MITOCHONDRIAL"/>
    <property type="match status" value="1"/>
</dbReference>
<dbReference type="InterPro" id="IPR036291">
    <property type="entry name" value="NAD(P)-bd_dom_sf"/>
</dbReference>
<evidence type="ECO:0000256" key="5">
    <source>
        <dbReference type="ARBA" id="ARBA00022456"/>
    </source>
</evidence>
<dbReference type="GO" id="GO:0051287">
    <property type="term" value="F:NAD binding"/>
    <property type="evidence" value="ECO:0007669"/>
    <property type="project" value="InterPro"/>
</dbReference>
<evidence type="ECO:0000259" key="9">
    <source>
        <dbReference type="Pfam" id="PF03446"/>
    </source>
</evidence>
<dbReference type="SUPFAM" id="SSF51735">
    <property type="entry name" value="NAD(P)-binding Rossmann-fold domains"/>
    <property type="match status" value="1"/>
</dbReference>
<dbReference type="Gene3D" id="3.40.50.720">
    <property type="entry name" value="NAD(P)-binding Rossmann-like Domain"/>
    <property type="match status" value="1"/>
</dbReference>
<dbReference type="FunFam" id="3.40.50.720:FF:000119">
    <property type="entry name" value="3-hydroxyisobutyrate dehydrogenase"/>
    <property type="match status" value="1"/>
</dbReference>
<reference evidence="11" key="1">
    <citation type="submission" date="2023-09" db="UniProtKB">
        <authorList>
            <consortium name="Ensembl"/>
        </authorList>
    </citation>
    <scope>IDENTIFICATION</scope>
</reference>
<dbReference type="InterPro" id="IPR008927">
    <property type="entry name" value="6-PGluconate_DH-like_C_sf"/>
</dbReference>
<dbReference type="AlphaFoldDB" id="A0A8C0CV97"/>
<evidence type="ECO:0000256" key="3">
    <source>
        <dbReference type="ARBA" id="ARBA00012991"/>
    </source>
</evidence>
<dbReference type="GO" id="GO:0006574">
    <property type="term" value="P:L-valine catabolic process"/>
    <property type="evidence" value="ECO:0007669"/>
    <property type="project" value="UniProtKB-UniPathway"/>
</dbReference>
<dbReference type="UniPathway" id="UPA00362"/>
<proteinExistence type="inferred from homology"/>
<organism evidence="11">
    <name type="scientific">Balaenoptera musculus</name>
    <name type="common">Blue whale</name>
    <dbReference type="NCBI Taxonomy" id="9771"/>
    <lineage>
        <taxon>Eukaryota</taxon>
        <taxon>Metazoa</taxon>
        <taxon>Chordata</taxon>
        <taxon>Craniata</taxon>
        <taxon>Vertebrata</taxon>
        <taxon>Euteleostomi</taxon>
        <taxon>Mammalia</taxon>
        <taxon>Eutheria</taxon>
        <taxon>Laurasiatheria</taxon>
        <taxon>Artiodactyla</taxon>
        <taxon>Whippomorpha</taxon>
        <taxon>Cetacea</taxon>
        <taxon>Mysticeti</taxon>
        <taxon>Balaenopteridae</taxon>
        <taxon>Balaenoptera</taxon>
    </lineage>
</organism>
<evidence type="ECO:0000256" key="1">
    <source>
        <dbReference type="ARBA" id="ARBA00005109"/>
    </source>
</evidence>
<dbReference type="Gene3D" id="1.10.1040.10">
    <property type="entry name" value="N-(1-d-carboxylethyl)-l-norvaline Dehydrogenase, domain 2"/>
    <property type="match status" value="1"/>
</dbReference>
<protein>
    <recommendedName>
        <fullName evidence="4">3-hydroxyisobutyrate dehydrogenase, mitochondrial</fullName>
        <ecNumber evidence="3">1.1.1.31</ecNumber>
    </recommendedName>
</protein>
<evidence type="ECO:0000256" key="7">
    <source>
        <dbReference type="ARBA" id="ARBA00023027"/>
    </source>
</evidence>
<keyword evidence="6" id="KW-0560">Oxidoreductase</keyword>
<evidence type="ECO:0000256" key="4">
    <source>
        <dbReference type="ARBA" id="ARBA00016933"/>
    </source>
</evidence>
<comment type="catalytic activity">
    <reaction evidence="8">
        <text>3-hydroxy-2-methylpropanoate + NAD(+) = 2-methyl-3-oxopropanoate + NADH + H(+)</text>
        <dbReference type="Rhea" id="RHEA:17681"/>
        <dbReference type="ChEBI" id="CHEBI:11805"/>
        <dbReference type="ChEBI" id="CHEBI:15378"/>
        <dbReference type="ChEBI" id="CHEBI:57540"/>
        <dbReference type="ChEBI" id="CHEBI:57700"/>
        <dbReference type="ChEBI" id="CHEBI:57945"/>
        <dbReference type="EC" id="1.1.1.31"/>
    </reaction>
</comment>
<dbReference type="InterPro" id="IPR015815">
    <property type="entry name" value="HIBADH-related"/>
</dbReference>
<evidence type="ECO:0000256" key="8">
    <source>
        <dbReference type="ARBA" id="ARBA00049197"/>
    </source>
</evidence>
<dbReference type="GO" id="GO:0008442">
    <property type="term" value="F:3-hydroxyisobutyrate dehydrogenase activity"/>
    <property type="evidence" value="ECO:0007669"/>
    <property type="project" value="UniProtKB-EC"/>
</dbReference>
<comment type="pathway">
    <text evidence="1">Amino-acid degradation; L-valine degradation.</text>
</comment>
<evidence type="ECO:0000259" key="10">
    <source>
        <dbReference type="Pfam" id="PF14833"/>
    </source>
</evidence>
<evidence type="ECO:0000313" key="11">
    <source>
        <dbReference type="Ensembl" id="ENSBMSP00010011800.1"/>
    </source>
</evidence>
<name>A0A8C0CV97_BALMU</name>
<dbReference type="GO" id="GO:0050661">
    <property type="term" value="F:NADP binding"/>
    <property type="evidence" value="ECO:0007669"/>
    <property type="project" value="InterPro"/>
</dbReference>
<dbReference type="GeneTree" id="ENSGT00940000155255"/>
<keyword evidence="7" id="KW-0520">NAD</keyword>
<evidence type="ECO:0000256" key="2">
    <source>
        <dbReference type="ARBA" id="ARBA00006013"/>
    </source>
</evidence>
<feature type="domain" description="6-phosphogluconate dehydrogenase NADP-binding" evidence="9">
    <location>
        <begin position="39"/>
        <end position="196"/>
    </location>
</feature>
<dbReference type="Ensembl" id="ENSBMST00010013124.1">
    <property type="protein sequence ID" value="ENSBMSP00010011800.1"/>
    <property type="gene ID" value="ENSBMSG00010008662.1"/>
</dbReference>
<dbReference type="Pfam" id="PF14833">
    <property type="entry name" value="NAD_binding_11"/>
    <property type="match status" value="1"/>
</dbReference>
<dbReference type="InterPro" id="IPR013328">
    <property type="entry name" value="6PGD_dom2"/>
</dbReference>
<comment type="similarity">
    <text evidence="2">Belongs to the HIBADH-related family. 3-hydroxyisobutyrate dehydrogenase subfamily.</text>
</comment>
<dbReference type="SUPFAM" id="SSF48179">
    <property type="entry name" value="6-phosphogluconate dehydrogenase C-terminal domain-like"/>
    <property type="match status" value="1"/>
</dbReference>
<feature type="domain" description="3-hydroxyisobutyrate dehydrogenase-like NAD-binding" evidence="10">
    <location>
        <begin position="213"/>
        <end position="310"/>
    </location>
</feature>
<dbReference type="InterPro" id="IPR006115">
    <property type="entry name" value="6PGDH_NADP-bd"/>
</dbReference>
<sequence length="312" mass="32907">MAATLQLCGGPRASLLEPLARASLAVVCSRSMASKIPAGFTGLGKWGIQWQKNFMKHGYPLVIYDVFPDACKEFLDAGILVVSSPADVAKKADGIISMLPTSINAIEAYSGANGVPKKVKKGSLLIDSSTIDPTVSKELAKDVEKMGAIFMDAPVSGGVGAAQSGNLMFLVGGVTDEFAAAQELLGYKGSNVVHCGALGTGQAVRIGYNTLLVWLGLDPKPLAKILYVSSGQLWSSDTYNPIPGMIDGVPLPNKYQGGFRTTLMTKDLGLAQASAVSTKSPILLGSQAHQIYRMMYVKGYSEEACSSVFQFL</sequence>
<dbReference type="InterPro" id="IPR011548">
    <property type="entry name" value="HIBADH"/>
</dbReference>
<dbReference type="Pfam" id="PF03446">
    <property type="entry name" value="NAD_binding_2"/>
    <property type="match status" value="1"/>
</dbReference>
<accession>A0A8C0CV97</accession>
<dbReference type="EC" id="1.1.1.31" evidence="3"/>
<dbReference type="NCBIfam" id="TIGR01692">
    <property type="entry name" value="HIBADH"/>
    <property type="match status" value="1"/>
</dbReference>
<dbReference type="InterPro" id="IPR029154">
    <property type="entry name" value="HIBADH-like_NADP-bd"/>
</dbReference>
<keyword evidence="5" id="KW-0101">Branched-chain amino acid catabolism</keyword>
<dbReference type="PANTHER" id="PTHR22981">
    <property type="entry name" value="3-HYDROXYISOBUTYRATE DEHYDROGENASE-RELATED"/>
    <property type="match status" value="1"/>
</dbReference>
<dbReference type="PIRSF" id="PIRSF000103">
    <property type="entry name" value="HIBADH"/>
    <property type="match status" value="1"/>
</dbReference>
<evidence type="ECO:0000256" key="6">
    <source>
        <dbReference type="ARBA" id="ARBA00023002"/>
    </source>
</evidence>
<dbReference type="OMA" id="SHTNAFA"/>
<dbReference type="GO" id="GO:0005739">
    <property type="term" value="C:mitochondrion"/>
    <property type="evidence" value="ECO:0007669"/>
    <property type="project" value="TreeGrafter"/>
</dbReference>